<evidence type="ECO:0000259" key="1">
    <source>
        <dbReference type="Pfam" id="PF19580"/>
    </source>
</evidence>
<dbReference type="PANTHER" id="PTHR42834:SF1">
    <property type="entry name" value="ENDONUCLEASE_EXONUCLEASE_PHOSPHATASE FAMILY PROTEIN (AFU_ORTHOLOGUE AFUA_3G09210)"/>
    <property type="match status" value="1"/>
</dbReference>
<evidence type="ECO:0000313" key="2">
    <source>
        <dbReference type="EMBL" id="SFE35777.1"/>
    </source>
</evidence>
<dbReference type="STRING" id="385682.SAMN05444380_11030"/>
<dbReference type="AlphaFoldDB" id="A0A1I1ZW31"/>
<keyword evidence="3" id="KW-1185">Reference proteome</keyword>
<dbReference type="GO" id="GO:0004527">
    <property type="term" value="F:exonuclease activity"/>
    <property type="evidence" value="ECO:0007669"/>
    <property type="project" value="UniProtKB-KW"/>
</dbReference>
<dbReference type="eggNOG" id="COG2374">
    <property type="taxonomic scope" value="Bacteria"/>
</dbReference>
<keyword evidence="2" id="KW-0540">Nuclease</keyword>
<feature type="domain" description="Endonuclease/exonuclease/phosphatase" evidence="1">
    <location>
        <begin position="31"/>
        <end position="343"/>
    </location>
</feature>
<dbReference type="EMBL" id="FONA01000010">
    <property type="protein sequence ID" value="SFE35777.1"/>
    <property type="molecule type" value="Genomic_DNA"/>
</dbReference>
<keyword evidence="2" id="KW-0269">Exonuclease</keyword>
<dbReference type="InParanoid" id="A0A1I1ZW31"/>
<gene>
    <name evidence="2" type="ORF">SAMN05444380_11030</name>
</gene>
<accession>A0A1I1ZW31</accession>
<dbReference type="RefSeq" id="WP_010527162.1">
    <property type="nucleotide sequence ID" value="NZ_AFSL01000035.1"/>
</dbReference>
<dbReference type="Gene3D" id="3.60.10.10">
    <property type="entry name" value="Endonuclease/exonuclease/phosphatase"/>
    <property type="match status" value="1"/>
</dbReference>
<dbReference type="PANTHER" id="PTHR42834">
    <property type="entry name" value="ENDONUCLEASE/EXONUCLEASE/PHOSPHATASE FAMILY PROTEIN (AFU_ORTHOLOGUE AFUA_3G09210)"/>
    <property type="match status" value="1"/>
</dbReference>
<reference evidence="2 3" key="1">
    <citation type="submission" date="2016-10" db="EMBL/GenBank/DDBJ databases">
        <authorList>
            <person name="de Groot N.N."/>
        </authorList>
    </citation>
    <scope>NUCLEOTIDE SEQUENCE [LARGE SCALE GENOMIC DNA]</scope>
    <source>
        <strain evidence="2 3">DSM 19012</strain>
    </source>
</reference>
<dbReference type="SUPFAM" id="SSF56219">
    <property type="entry name" value="DNase I-like"/>
    <property type="match status" value="1"/>
</dbReference>
<dbReference type="InterPro" id="IPR005135">
    <property type="entry name" value="Endo/exonuclease/phosphatase"/>
</dbReference>
<organism evidence="2 3">
    <name type="scientific">Thermophagus xiamenensis</name>
    <dbReference type="NCBI Taxonomy" id="385682"/>
    <lineage>
        <taxon>Bacteria</taxon>
        <taxon>Pseudomonadati</taxon>
        <taxon>Bacteroidota</taxon>
        <taxon>Bacteroidia</taxon>
        <taxon>Marinilabiliales</taxon>
        <taxon>Marinilabiliaceae</taxon>
        <taxon>Thermophagus</taxon>
    </lineage>
</organism>
<proteinExistence type="predicted"/>
<dbReference type="InterPro" id="IPR036691">
    <property type="entry name" value="Endo/exonu/phosph_ase_sf"/>
</dbReference>
<dbReference type="Proteomes" id="UP000181976">
    <property type="component" value="Unassembled WGS sequence"/>
</dbReference>
<keyword evidence="2" id="KW-0378">Hydrolase</keyword>
<sequence>MKYLKNLLWLVGILFLMLPIGCRSIHSPKMVAFYNVENLFDTIDTPGVNDSEFTPESKKVWNTGRYHRKLENISSVIAELGREAQVEAPAVMGLAEVENKRVVEDLVSSIPLERFNYRIIHKDSPDKRGIDVALIYRPGYFKPKHTRFVPLHIQDEEGEPIPTRDILVASGKFAGKKLHFIVCHWPSRYGGQERSIPLRVAAAEVTRSIVDSLRTEDPASCIVVMGDLNDDPIDTSVKDYLKAGLFPQPAQSDSLYNATASIFLKGRGTLCYRGKWNLFDQFILSPNFLSSRKGNLQLIETGIFNKPFLWQQDGDYRGYPFRTFVGNWYHGGYSDHFPSYIIVQ</sequence>
<dbReference type="GO" id="GO:0004519">
    <property type="term" value="F:endonuclease activity"/>
    <property type="evidence" value="ECO:0007669"/>
    <property type="project" value="UniProtKB-KW"/>
</dbReference>
<dbReference type="OrthoDB" id="9802724at2"/>
<dbReference type="Pfam" id="PF19580">
    <property type="entry name" value="Exo_endo_phos_3"/>
    <property type="match status" value="1"/>
</dbReference>
<evidence type="ECO:0000313" key="3">
    <source>
        <dbReference type="Proteomes" id="UP000181976"/>
    </source>
</evidence>
<protein>
    <submittedName>
        <fullName evidence="2">Endonuclease/Exonuclease/phosphatase family protein</fullName>
    </submittedName>
</protein>
<name>A0A1I1ZW31_9BACT</name>
<keyword evidence="2" id="KW-0255">Endonuclease</keyword>